<evidence type="ECO:0000313" key="1">
    <source>
        <dbReference type="EMBL" id="VEB43772.1"/>
    </source>
</evidence>
<accession>A0A3S4LJH1</accession>
<gene>
    <name evidence="1" type="ORF">NCTC9695_04232</name>
</gene>
<proteinExistence type="predicted"/>
<dbReference type="Proteomes" id="UP000275777">
    <property type="component" value="Chromosome"/>
</dbReference>
<protein>
    <submittedName>
        <fullName evidence="1">Uncharacterized protein</fullName>
    </submittedName>
</protein>
<reference evidence="1 2" key="1">
    <citation type="submission" date="2018-12" db="EMBL/GenBank/DDBJ databases">
        <authorList>
            <consortium name="Pathogen Informatics"/>
        </authorList>
    </citation>
    <scope>NUCLEOTIDE SEQUENCE [LARGE SCALE GENOMIC DNA]</scope>
    <source>
        <strain evidence="1 2">NCTC9695</strain>
    </source>
</reference>
<name>A0A3S4LJH1_CHRVL</name>
<sequence>MLPRMKVELSLWLQDAIEVQAKQMLSGMMHQLKEDYEMLFGDALKESLRQALSDAGRRDGEGGHE</sequence>
<dbReference type="AlphaFoldDB" id="A0A3S4LJH1"/>
<dbReference type="EMBL" id="LR134182">
    <property type="protein sequence ID" value="VEB43772.1"/>
    <property type="molecule type" value="Genomic_DNA"/>
</dbReference>
<organism evidence="1 2">
    <name type="scientific">Chromobacterium violaceum</name>
    <dbReference type="NCBI Taxonomy" id="536"/>
    <lineage>
        <taxon>Bacteria</taxon>
        <taxon>Pseudomonadati</taxon>
        <taxon>Pseudomonadota</taxon>
        <taxon>Betaproteobacteria</taxon>
        <taxon>Neisseriales</taxon>
        <taxon>Chromobacteriaceae</taxon>
        <taxon>Chromobacterium</taxon>
    </lineage>
</organism>
<evidence type="ECO:0000313" key="2">
    <source>
        <dbReference type="Proteomes" id="UP000275777"/>
    </source>
</evidence>